<keyword evidence="6" id="KW-0862">Zinc</keyword>
<feature type="domain" description="RNA polymerase N-terminal" evidence="11">
    <location>
        <begin position="308"/>
        <end position="587"/>
    </location>
</feature>
<dbReference type="HAMAP" id="MF_01322">
    <property type="entry name" value="RNApol_bact_RpoC"/>
    <property type="match status" value="1"/>
</dbReference>
<dbReference type="NCBIfam" id="NF011498">
    <property type="entry name" value="PRK14906.1"/>
    <property type="match status" value="1"/>
</dbReference>
<dbReference type="Gene3D" id="4.10.860.120">
    <property type="entry name" value="RNA polymerase II, clamp domain"/>
    <property type="match status" value="1"/>
</dbReference>
<dbReference type="InterPro" id="IPR007080">
    <property type="entry name" value="RNA_pol_Rpb1_1"/>
</dbReference>
<dbReference type="Pfam" id="PF05000">
    <property type="entry name" value="RNA_pol_Rpb1_4"/>
    <property type="match status" value="1"/>
</dbReference>
<dbReference type="InterPro" id="IPR038120">
    <property type="entry name" value="Rpb1_funnel_sf"/>
</dbReference>
<dbReference type="Gene3D" id="1.10.150.390">
    <property type="match status" value="1"/>
</dbReference>
<dbReference type="Gene3D" id="1.10.40.90">
    <property type="match status" value="1"/>
</dbReference>
<proteinExistence type="inferred from homology"/>
<dbReference type="InterPro" id="IPR045867">
    <property type="entry name" value="DNA-dir_RpoC_beta_prime"/>
</dbReference>
<dbReference type="Gene3D" id="1.10.132.30">
    <property type="match status" value="1"/>
</dbReference>
<evidence type="ECO:0000256" key="7">
    <source>
        <dbReference type="ARBA" id="ARBA00022842"/>
    </source>
</evidence>
<evidence type="ECO:0000313" key="12">
    <source>
        <dbReference type="EMBL" id="CAB4336741.1"/>
    </source>
</evidence>
<evidence type="ECO:0000256" key="3">
    <source>
        <dbReference type="ARBA" id="ARBA00022679"/>
    </source>
</evidence>
<dbReference type="CDD" id="cd01609">
    <property type="entry name" value="RNAP_beta'_N"/>
    <property type="match status" value="1"/>
</dbReference>
<dbReference type="FunFam" id="1.10.150.390:FF:000002">
    <property type="entry name" value="DNA-directed RNA polymerase subunit beta"/>
    <property type="match status" value="1"/>
</dbReference>
<feature type="coiled-coil region" evidence="10">
    <location>
        <begin position="165"/>
        <end position="192"/>
    </location>
</feature>
<keyword evidence="2" id="KW-0240">DNA-directed RNA polymerase</keyword>
<reference evidence="12" key="1">
    <citation type="submission" date="2020-05" db="EMBL/GenBank/DDBJ databases">
        <authorList>
            <person name="Chiriac C."/>
            <person name="Salcher M."/>
            <person name="Ghai R."/>
            <person name="Kavagutti S V."/>
        </authorList>
    </citation>
    <scope>NUCLEOTIDE SEQUENCE</scope>
</reference>
<dbReference type="GO" id="GO:0003899">
    <property type="term" value="F:DNA-directed RNA polymerase activity"/>
    <property type="evidence" value="ECO:0007669"/>
    <property type="project" value="UniProtKB-EC"/>
</dbReference>
<evidence type="ECO:0000256" key="1">
    <source>
        <dbReference type="ARBA" id="ARBA00012418"/>
    </source>
</evidence>
<keyword evidence="4" id="KW-0548">Nucleotidyltransferase</keyword>
<evidence type="ECO:0000256" key="10">
    <source>
        <dbReference type="SAM" id="Coils"/>
    </source>
</evidence>
<keyword evidence="7" id="KW-0460">Magnesium</keyword>
<dbReference type="InterPro" id="IPR000722">
    <property type="entry name" value="RNA_pol_asu"/>
</dbReference>
<dbReference type="InterPro" id="IPR044893">
    <property type="entry name" value="RNA_pol_Rpb1_clamp_domain"/>
</dbReference>
<comment type="catalytic activity">
    <reaction evidence="9">
        <text>RNA(n) + a ribonucleoside 5'-triphosphate = RNA(n+1) + diphosphate</text>
        <dbReference type="Rhea" id="RHEA:21248"/>
        <dbReference type="Rhea" id="RHEA-COMP:14527"/>
        <dbReference type="Rhea" id="RHEA-COMP:17342"/>
        <dbReference type="ChEBI" id="CHEBI:33019"/>
        <dbReference type="ChEBI" id="CHEBI:61557"/>
        <dbReference type="ChEBI" id="CHEBI:140395"/>
        <dbReference type="EC" id="2.7.7.6"/>
    </reaction>
</comment>
<dbReference type="InterPro" id="IPR007066">
    <property type="entry name" value="RNA_pol_Rpb1_3"/>
</dbReference>
<dbReference type="Pfam" id="PF04983">
    <property type="entry name" value="RNA_pol_Rpb1_3"/>
    <property type="match status" value="1"/>
</dbReference>
<dbReference type="InterPro" id="IPR042102">
    <property type="entry name" value="RNA_pol_Rpb1_3_sf"/>
</dbReference>
<evidence type="ECO:0000256" key="8">
    <source>
        <dbReference type="ARBA" id="ARBA00023163"/>
    </source>
</evidence>
<dbReference type="GO" id="GO:0000428">
    <property type="term" value="C:DNA-directed RNA polymerase complex"/>
    <property type="evidence" value="ECO:0007669"/>
    <property type="project" value="UniProtKB-KW"/>
</dbReference>
<dbReference type="CDD" id="cd02655">
    <property type="entry name" value="RNAP_beta'_C"/>
    <property type="match status" value="1"/>
</dbReference>
<dbReference type="NCBIfam" id="TIGR02386">
    <property type="entry name" value="rpoC_TIGR"/>
    <property type="match status" value="1"/>
</dbReference>
<dbReference type="GO" id="GO:0046872">
    <property type="term" value="F:metal ion binding"/>
    <property type="evidence" value="ECO:0007669"/>
    <property type="project" value="UniProtKB-KW"/>
</dbReference>
<dbReference type="SMART" id="SM00663">
    <property type="entry name" value="RPOLA_N"/>
    <property type="match status" value="1"/>
</dbReference>
<dbReference type="InterPro" id="IPR007081">
    <property type="entry name" value="RNA_pol_Rpb1_5"/>
</dbReference>
<dbReference type="FunFam" id="4.10.860.120:FF:000001">
    <property type="entry name" value="DNA-directed RNA polymerase subunit beta"/>
    <property type="match status" value="1"/>
</dbReference>
<dbReference type="InterPro" id="IPR012754">
    <property type="entry name" value="DNA-dir_RpoC_beta_prime_bact"/>
</dbReference>
<dbReference type="Gene3D" id="1.10.274.100">
    <property type="entry name" value="RNA polymerase Rpb1, domain 3"/>
    <property type="match status" value="1"/>
</dbReference>
<dbReference type="PANTHER" id="PTHR19376">
    <property type="entry name" value="DNA-DIRECTED RNA POLYMERASE"/>
    <property type="match status" value="1"/>
</dbReference>
<keyword evidence="5" id="KW-0479">Metal-binding</keyword>
<dbReference type="SUPFAM" id="SSF64484">
    <property type="entry name" value="beta and beta-prime subunits of DNA dependent RNA-polymerase"/>
    <property type="match status" value="1"/>
</dbReference>
<keyword evidence="10" id="KW-0175">Coiled coil</keyword>
<dbReference type="Gene3D" id="2.40.50.100">
    <property type="match status" value="1"/>
</dbReference>
<keyword evidence="3" id="KW-0808">Transferase</keyword>
<dbReference type="EC" id="2.7.7.6" evidence="1"/>
<evidence type="ECO:0000256" key="2">
    <source>
        <dbReference type="ARBA" id="ARBA00022478"/>
    </source>
</evidence>
<dbReference type="PANTHER" id="PTHR19376:SF54">
    <property type="entry name" value="DNA-DIRECTED RNA POLYMERASE SUBUNIT BETA"/>
    <property type="match status" value="1"/>
</dbReference>
<dbReference type="Gene3D" id="1.10.1790.20">
    <property type="match status" value="1"/>
</dbReference>
<accession>A0A6J5Z284</accession>
<dbReference type="InterPro" id="IPR006592">
    <property type="entry name" value="RNA_pol_N"/>
</dbReference>
<evidence type="ECO:0000256" key="6">
    <source>
        <dbReference type="ARBA" id="ARBA00022833"/>
    </source>
</evidence>
<dbReference type="GO" id="GO:0006351">
    <property type="term" value="P:DNA-templated transcription"/>
    <property type="evidence" value="ECO:0007669"/>
    <property type="project" value="InterPro"/>
</dbReference>
<evidence type="ECO:0000256" key="5">
    <source>
        <dbReference type="ARBA" id="ARBA00022723"/>
    </source>
</evidence>
<dbReference type="FunFam" id="1.10.40.90:FF:000001">
    <property type="entry name" value="DNA-directed RNA polymerase subunit beta"/>
    <property type="match status" value="1"/>
</dbReference>
<evidence type="ECO:0000256" key="9">
    <source>
        <dbReference type="ARBA" id="ARBA00048552"/>
    </source>
</evidence>
<sequence>MNNVFESISISLATADDIRSWSFGEVKKPETINYRTLKPERDGLFCEKIFGPTRDWECYCGKYKRVRFKGIICERCGVEVTRSKVRRERMGHIELHAPVTHIWYFKGVPSRLGYLLDLAPKDLEKVIYFAAYMITSVDEALRHEDLSMLEGKLAADKATLVTKRDKIITERKKKMEADIAELEAEGAKADVKRKVKDAGEREILSITKKSDAEIDRLTKVFDRFRSLKVQDLEGDEMLYREMRDRFGRYFKGGMGAAAIKARLESFDLPAEAVKLKEIIENGKGQRKTRALKRLKVVNAFMVSGTSPAAMVLDVVPVLPPDLRPMVQLDGGRFATSDLNDLYRRVINRNNRLKRLLDLGAPEIIVNNEKRMLQESVDALFDNGRRGRPVTGPGNRPLKSLSDMLKGKQGRFRQNLLGKRVDYSGRSVIVAGPQLKLHQCGLPKQMALELFKPFVMKRLVDLSYAQNIKSAKRKVERQHSEVWDVLEEVIREHPVLLNRAPTLHRLGIQAFEPQLIEGKAIQIHPLVCTAFNADFDGDQMAVHVPLSAEAQAEARVLMLSTNNILSPSNGRPITSPTQDMVLGLYHLTRADDEGTGLGEGRVFSSVAEAQMAYDLGQISLHSLVRIRMTDVVTTFGEPAETKILVTTFGRALFNEALPINYPFVNEEVKKPKLGEIVNDLAERYTKVAVAVTLDALKDKGFHWATRSGVSISFADVVAPAAKDALLKEAEEKANDIQKQYDRGLIADSERRQELIEVWTDTTKKVADKMEENFPKTNPVWMMVNSGARGNMLQIRQIAGMRGLVANPKGEIIPRPIKSNFREGLSVLEYFISTHGARKGLADTALRTADSGYLTRRLVDVSQDVIIREDDCGTDRGLTKELLRQDGTAEEYLDTSIASRCLVDDVVVGGKTLFAAGQDIGILDVDTMIEAGVTEIKVRSVLTCDSKQGTCAKCYGRSLASGKLVDIGEAVGIIAAQSIGEPGTQLTMRTFHTGGAASDTGDITHGLPRVQEIFEARTPKGMAQISEATGRVKIEEDEKSKKVIVIPDDGSEELSYPISKRAKMIIEDGQHINAGEQLTVGKPDPKEVLRIRGARQVQIHLTDEVQEVYRSQGVSIHDKHIEVIVRQMLKRVVIVEQGDSKFLTGELVERMIYEGANRTLVNEGGKSASARPELMGITKASLATESWLSAASFQETTRVLTDAAINGKKDHLLGLKENVIIGKLIPAGTGLPRYRNVKVEATEEAKAAVYAAMSSYNDYDFGDFGQGSGEAVRLEDYDLGQYRG</sequence>
<organism evidence="12">
    <name type="scientific">freshwater metagenome</name>
    <dbReference type="NCBI Taxonomy" id="449393"/>
    <lineage>
        <taxon>unclassified sequences</taxon>
        <taxon>metagenomes</taxon>
        <taxon>ecological metagenomes</taxon>
    </lineage>
</organism>
<dbReference type="GO" id="GO:0003677">
    <property type="term" value="F:DNA binding"/>
    <property type="evidence" value="ECO:0007669"/>
    <property type="project" value="InterPro"/>
</dbReference>
<dbReference type="Pfam" id="PF04997">
    <property type="entry name" value="RNA_pol_Rpb1_1"/>
    <property type="match status" value="1"/>
</dbReference>
<dbReference type="Pfam" id="PF04998">
    <property type="entry name" value="RNA_pol_Rpb1_5"/>
    <property type="match status" value="1"/>
</dbReference>
<evidence type="ECO:0000259" key="11">
    <source>
        <dbReference type="SMART" id="SM00663"/>
    </source>
</evidence>
<dbReference type="Pfam" id="PF00623">
    <property type="entry name" value="RNA_pol_Rpb1_2"/>
    <property type="match status" value="1"/>
</dbReference>
<evidence type="ECO:0000256" key="4">
    <source>
        <dbReference type="ARBA" id="ARBA00022695"/>
    </source>
</evidence>
<keyword evidence="8" id="KW-0804">Transcription</keyword>
<dbReference type="Gene3D" id="2.40.40.20">
    <property type="match status" value="1"/>
</dbReference>
<dbReference type="EMBL" id="CAESAJ010000052">
    <property type="protein sequence ID" value="CAB4336741.1"/>
    <property type="molecule type" value="Genomic_DNA"/>
</dbReference>
<name>A0A6J5Z284_9ZZZZ</name>
<gene>
    <name evidence="12" type="ORF">UFOPK3770_00626</name>
</gene>
<dbReference type="InterPro" id="IPR007083">
    <property type="entry name" value="RNA_pol_Rpb1_4"/>
</dbReference>
<protein>
    <recommendedName>
        <fullName evidence="1">DNA-directed RNA polymerase</fullName>
        <ecNumber evidence="1">2.7.7.6</ecNumber>
    </recommendedName>
</protein>